<dbReference type="Gene3D" id="1.10.8.270">
    <property type="entry name" value="putative rabgap domain of human tbc1 domain family member 14 like domains"/>
    <property type="match status" value="1"/>
</dbReference>
<dbReference type="OrthoDB" id="294251at2759"/>
<feature type="region of interest" description="Disordered" evidence="1">
    <location>
        <begin position="75"/>
        <end position="98"/>
    </location>
</feature>
<dbReference type="STRING" id="684364.F4P8L4"/>
<reference evidence="3 4" key="1">
    <citation type="submission" date="2009-12" db="EMBL/GenBank/DDBJ databases">
        <title>The draft genome of Batrachochytrium dendrobatidis.</title>
        <authorList>
            <consortium name="US DOE Joint Genome Institute (JGI-PGF)"/>
            <person name="Kuo A."/>
            <person name="Salamov A."/>
            <person name="Schmutz J."/>
            <person name="Lucas S."/>
            <person name="Pitluck S."/>
            <person name="Rosenblum E."/>
            <person name="Stajich J."/>
            <person name="Eisen M."/>
            <person name="Grigoriev I.V."/>
        </authorList>
    </citation>
    <scope>NUCLEOTIDE SEQUENCE [LARGE SCALE GENOMIC DNA]</scope>
    <source>
        <strain evidence="4">JAM81 / FGSC 10211</strain>
    </source>
</reference>
<dbReference type="EMBL" id="GL882888">
    <property type="protein sequence ID" value="EGF78692.1"/>
    <property type="molecule type" value="Genomic_DNA"/>
</dbReference>
<evidence type="ECO:0000259" key="2">
    <source>
        <dbReference type="PROSITE" id="PS50086"/>
    </source>
</evidence>
<accession>F4P8L4</accession>
<dbReference type="SMART" id="SM00164">
    <property type="entry name" value="TBC"/>
    <property type="match status" value="1"/>
</dbReference>
<organism evidence="3 4">
    <name type="scientific">Batrachochytrium dendrobatidis (strain JAM81 / FGSC 10211)</name>
    <name type="common">Frog chytrid fungus</name>
    <dbReference type="NCBI Taxonomy" id="684364"/>
    <lineage>
        <taxon>Eukaryota</taxon>
        <taxon>Fungi</taxon>
        <taxon>Fungi incertae sedis</taxon>
        <taxon>Chytridiomycota</taxon>
        <taxon>Chytridiomycota incertae sedis</taxon>
        <taxon>Chytridiomycetes</taxon>
        <taxon>Rhizophydiales</taxon>
        <taxon>Rhizophydiales incertae sedis</taxon>
        <taxon>Batrachochytrium</taxon>
    </lineage>
</organism>
<keyword evidence="4" id="KW-1185">Reference proteome</keyword>
<sequence length="1005" mass="110701">MMQEPDNFDYIINQINLIGSDVQTDMGSEISPTSINGLNSPAFELIDTKSSELMVGMHHRPTSSQDGANSRMWTHSYATGANSPGDTSSSGLASPTTARSMGAFGLRQAQGYSGNSRIPSQSPKSTAHLRQVTVGEYSAAVHSQPVVIVVAGHDVDTGIKSDRIHNHQTELHSEIEAVRHDSDAWVPPNPISTPSPDSITTHDQPSSFNLAPVPQSTLIQSHESSPTLMHAQSTDSTNTNSALSTDQGKTGTTGKSYFWRNLFSSGSKSKSPHISDSVDAVRSNGITRESIDSSVSSQSTGSTINANIAKTPQHSSILDHSHEGATIQQRRVRGASGLRLLTKSPVPIESPSENTNDDHKEFVSMHVQNANHPVISTSNTPDVHLSNHNHSSSTVDDCNHASTKVVHTDLLPTISPMTPFDDSFAMLNAFGDMHDSANALDSDEPCSSGTAAISFTDHTIQSDTIAVVPNVIDNIKMVSSVPQVINIDVNESKDEIKTSESIDSNQEVHVSRRHTTNTLNSQRQSWSSPSAAVATRLIRQPQYKGSLDISILAHRKHTDSKLTEPTPTYTNADYYGCVYGMLPKYLNDAIIRRDLIRAQKWNGMSHSAKSLSSITGSTTKKLEVSMDDNGANIDMIHKFSLHRKFATRLVKGVPQIWRGQVWLELFSQRSGMYDFQNPSGFSKKATNLLNLYHGSQLLLIDKEILFDAAHTMRYHISFSTHNNSNIKILAKIAQIIVQLLPDFGYRKIVLTWIALLLTVTNEENAFLIAMSILEKPSDGALGTFYSMYPAYLDKSRMQTESCQQYTCLLEKCLPKVAHHLKSHSIEPKQYVPVWIDSLFVHCFDPLRRISRSSASSQAGGSWNGPLPLQSLLRLWDLYGLYGYPFLICAAVGMIKMYEAVILRMGSVELNLFILECIGDPASIAFSNRFITFTDSDKFIQGCLSIWQVWLKTHKNSGTNNGPNQSLDERGSWGSRLSNNRPHKQPKGIFKTNRMRTLSPAGRNID</sequence>
<protein>
    <recommendedName>
        <fullName evidence="2">Rab-GAP TBC domain-containing protein</fullName>
    </recommendedName>
</protein>
<dbReference type="GO" id="GO:0005096">
    <property type="term" value="F:GTPase activator activity"/>
    <property type="evidence" value="ECO:0000318"/>
    <property type="project" value="GO_Central"/>
</dbReference>
<feature type="compositionally biased region" description="Polar residues" evidence="1">
    <location>
        <begin position="194"/>
        <end position="255"/>
    </location>
</feature>
<feature type="region of interest" description="Disordered" evidence="1">
    <location>
        <begin position="183"/>
        <end position="255"/>
    </location>
</feature>
<dbReference type="InterPro" id="IPR035969">
    <property type="entry name" value="Rab-GAP_TBC_sf"/>
</dbReference>
<dbReference type="Pfam" id="PF00566">
    <property type="entry name" value="RabGAP-TBC"/>
    <property type="match status" value="1"/>
</dbReference>
<feature type="region of interest" description="Disordered" evidence="1">
    <location>
        <begin position="495"/>
        <end position="527"/>
    </location>
</feature>
<dbReference type="AlphaFoldDB" id="F4P8L4"/>
<dbReference type="InterPro" id="IPR000195">
    <property type="entry name" value="Rab-GAP-TBC_dom"/>
</dbReference>
<evidence type="ECO:0000313" key="4">
    <source>
        <dbReference type="Proteomes" id="UP000007241"/>
    </source>
</evidence>
<gene>
    <name evidence="3" type="ORF">BATDEDRAFT_26584</name>
</gene>
<dbReference type="SUPFAM" id="SSF47923">
    <property type="entry name" value="Ypt/Rab-GAP domain of gyp1p"/>
    <property type="match status" value="2"/>
</dbReference>
<feature type="region of interest" description="Disordered" evidence="1">
    <location>
        <begin position="957"/>
        <end position="992"/>
    </location>
</feature>
<dbReference type="Gene3D" id="1.10.472.80">
    <property type="entry name" value="Ypt/Rab-GAP domain of gyp1p, domain 3"/>
    <property type="match status" value="1"/>
</dbReference>
<feature type="domain" description="Rab-GAP TBC" evidence="2">
    <location>
        <begin position="652"/>
        <end position="882"/>
    </location>
</feature>
<dbReference type="InParanoid" id="F4P8L4"/>
<dbReference type="GeneID" id="18239072"/>
<dbReference type="PANTHER" id="PTHR47219:SF9">
    <property type="entry name" value="GTPASE ACTIVATING PROTEIN AND CENTROSOME-ASSOCIATED, ISOFORM B"/>
    <property type="match status" value="1"/>
</dbReference>
<proteinExistence type="predicted"/>
<evidence type="ECO:0000256" key="1">
    <source>
        <dbReference type="SAM" id="MobiDB-lite"/>
    </source>
</evidence>
<dbReference type="RefSeq" id="XP_006680707.1">
    <property type="nucleotide sequence ID" value="XM_006680644.1"/>
</dbReference>
<evidence type="ECO:0000313" key="3">
    <source>
        <dbReference type="EMBL" id="EGF78692.1"/>
    </source>
</evidence>
<dbReference type="InterPro" id="IPR050302">
    <property type="entry name" value="Rab_GAP_TBC_domain"/>
</dbReference>
<dbReference type="PANTHER" id="PTHR47219">
    <property type="entry name" value="RAB GTPASE-ACTIVATING PROTEIN 1-LIKE"/>
    <property type="match status" value="1"/>
</dbReference>
<name>F4P8L4_BATDJ</name>
<dbReference type="PROSITE" id="PS50086">
    <property type="entry name" value="TBC_RABGAP"/>
    <property type="match status" value="1"/>
</dbReference>
<feature type="compositionally biased region" description="Polar residues" evidence="1">
    <location>
        <begin position="516"/>
        <end position="527"/>
    </location>
</feature>
<dbReference type="Proteomes" id="UP000007241">
    <property type="component" value="Unassembled WGS sequence"/>
</dbReference>
<dbReference type="HOGENOM" id="CLU_298753_0_0_1"/>